<evidence type="ECO:0000259" key="2">
    <source>
        <dbReference type="Pfam" id="PF00725"/>
    </source>
</evidence>
<dbReference type="STRING" id="1184609.KILIM_066_00070"/>
<dbReference type="AlphaFoldDB" id="K6WU68"/>
<reference evidence="3 4" key="1">
    <citation type="submission" date="2012-08" db="EMBL/GenBank/DDBJ databases">
        <title>Whole genome shotgun sequence of Kineosphaera limosa NBRC 100340.</title>
        <authorList>
            <person name="Yoshida I."/>
            <person name="Isaki S."/>
            <person name="Hosoyama A."/>
            <person name="Tsuchikane K."/>
            <person name="Katsumata H."/>
            <person name="Ando Y."/>
            <person name="Ohji S."/>
            <person name="Hamada M."/>
            <person name="Tamura T."/>
            <person name="Yamazoe A."/>
            <person name="Yamazaki S."/>
            <person name="Fujita N."/>
        </authorList>
    </citation>
    <scope>NUCLEOTIDE SEQUENCE [LARGE SCALE GENOMIC DNA]</scope>
    <source>
        <strain evidence="3 4">NBRC 100340</strain>
    </source>
</reference>
<dbReference type="EMBL" id="BAHD01000066">
    <property type="protein sequence ID" value="GAB97366.1"/>
    <property type="molecule type" value="Genomic_DNA"/>
</dbReference>
<name>K6WU68_9MICO</name>
<dbReference type="InterPro" id="IPR006108">
    <property type="entry name" value="3HC_DH_C"/>
</dbReference>
<dbReference type="Proteomes" id="UP000008366">
    <property type="component" value="Unassembled WGS sequence"/>
</dbReference>
<protein>
    <submittedName>
        <fullName evidence="3">Putative 3-hydroxybutyryl-CoA dehydrogenase</fullName>
    </submittedName>
</protein>
<evidence type="ECO:0000313" key="4">
    <source>
        <dbReference type="Proteomes" id="UP000008366"/>
    </source>
</evidence>
<evidence type="ECO:0000256" key="1">
    <source>
        <dbReference type="ARBA" id="ARBA00005086"/>
    </source>
</evidence>
<dbReference type="Pfam" id="PF00725">
    <property type="entry name" value="3HCDH"/>
    <property type="match status" value="1"/>
</dbReference>
<keyword evidence="4" id="KW-1185">Reference proteome</keyword>
<dbReference type="GO" id="GO:0006631">
    <property type="term" value="P:fatty acid metabolic process"/>
    <property type="evidence" value="ECO:0007669"/>
    <property type="project" value="InterPro"/>
</dbReference>
<accession>K6WU68</accession>
<dbReference type="Gene3D" id="1.10.1040.10">
    <property type="entry name" value="N-(1-d-carboxylethyl)-l-norvaline Dehydrogenase, domain 2"/>
    <property type="match status" value="1"/>
</dbReference>
<dbReference type="InterPro" id="IPR013328">
    <property type="entry name" value="6PGD_dom2"/>
</dbReference>
<comment type="caution">
    <text evidence="3">The sequence shown here is derived from an EMBL/GenBank/DDBJ whole genome shotgun (WGS) entry which is preliminary data.</text>
</comment>
<dbReference type="eggNOG" id="COG1250">
    <property type="taxonomic scope" value="Bacteria"/>
</dbReference>
<proteinExistence type="predicted"/>
<dbReference type="SUPFAM" id="SSF48179">
    <property type="entry name" value="6-phosphogluconate dehydrogenase C-terminal domain-like"/>
    <property type="match status" value="1"/>
</dbReference>
<evidence type="ECO:0000313" key="3">
    <source>
        <dbReference type="EMBL" id="GAB97366.1"/>
    </source>
</evidence>
<gene>
    <name evidence="3" type="ORF">KILIM_066_00070</name>
</gene>
<dbReference type="InterPro" id="IPR008927">
    <property type="entry name" value="6-PGluconate_DH-like_C_sf"/>
</dbReference>
<dbReference type="RefSeq" id="WP_006593898.1">
    <property type="nucleotide sequence ID" value="NZ_BAHD01000066.1"/>
</dbReference>
<feature type="domain" description="3-hydroxyacyl-CoA dehydrogenase C-terminal" evidence="2">
    <location>
        <begin position="7"/>
        <end position="75"/>
    </location>
</feature>
<comment type="pathway">
    <text evidence="1">Lipid metabolism; butanoate metabolism.</text>
</comment>
<dbReference type="GO" id="GO:0016616">
    <property type="term" value="F:oxidoreductase activity, acting on the CH-OH group of donors, NAD or NADP as acceptor"/>
    <property type="evidence" value="ECO:0007669"/>
    <property type="project" value="InterPro"/>
</dbReference>
<sequence>MDREVPGFVGNRLQEALWREALHMVANGEATPQQIDASIVEGPGLRWAFHGPMLTFHLAGGPGGMAHMLDHFGPSLLSPWTRLNAPELTPELRDAVVSGCEEEAGERTITDLVRERDAQLIAVLRATGRLS</sequence>
<organism evidence="3 4">
    <name type="scientific">Kineosphaera limosa NBRC 100340</name>
    <dbReference type="NCBI Taxonomy" id="1184609"/>
    <lineage>
        <taxon>Bacteria</taxon>
        <taxon>Bacillati</taxon>
        <taxon>Actinomycetota</taxon>
        <taxon>Actinomycetes</taxon>
        <taxon>Micrococcales</taxon>
        <taxon>Dermatophilaceae</taxon>
        <taxon>Kineosphaera</taxon>
    </lineage>
</organism>